<evidence type="ECO:0000313" key="1">
    <source>
        <dbReference type="EMBL" id="MBU5669506.1"/>
    </source>
</evidence>
<sequence length="76" mass="8955">MKNNNAPSYNEFRKATLEALKGYKRFGKFYKVEDIEEDIKFEYKSATQSLESGRITVEQFLNYEPKSAAHEIDMCY</sequence>
<gene>
    <name evidence="1" type="ORF">KQI68_06595</name>
</gene>
<dbReference type="EMBL" id="JAHLQO010000004">
    <property type="protein sequence ID" value="MBU5669506.1"/>
    <property type="molecule type" value="Genomic_DNA"/>
</dbReference>
<organism evidence="1 2">
    <name type="scientific">Peptoniphilus ovalis</name>
    <dbReference type="NCBI Taxonomy" id="2841503"/>
    <lineage>
        <taxon>Bacteria</taxon>
        <taxon>Bacillati</taxon>
        <taxon>Bacillota</taxon>
        <taxon>Tissierellia</taxon>
        <taxon>Tissierellales</taxon>
        <taxon>Peptoniphilaceae</taxon>
        <taxon>Peptoniphilus</taxon>
    </lineage>
</organism>
<proteinExistence type="predicted"/>
<comment type="caution">
    <text evidence="1">The sequence shown here is derived from an EMBL/GenBank/DDBJ whole genome shotgun (WGS) entry which is preliminary data.</text>
</comment>
<keyword evidence="2" id="KW-1185">Reference proteome</keyword>
<evidence type="ECO:0000313" key="2">
    <source>
        <dbReference type="Proteomes" id="UP000783742"/>
    </source>
</evidence>
<dbReference type="RefSeq" id="WP_216549338.1">
    <property type="nucleotide sequence ID" value="NZ_JAHLQO010000004.1"/>
</dbReference>
<reference evidence="1 2" key="1">
    <citation type="submission" date="2021-06" db="EMBL/GenBank/DDBJ databases">
        <authorList>
            <person name="Sun Q."/>
            <person name="Li D."/>
        </authorList>
    </citation>
    <scope>NUCLEOTIDE SEQUENCE [LARGE SCALE GENOMIC DNA]</scope>
    <source>
        <strain evidence="1 2">MSJ-1</strain>
    </source>
</reference>
<protein>
    <submittedName>
        <fullName evidence="1">Uncharacterized protein</fullName>
    </submittedName>
</protein>
<accession>A0ABS6FHQ9</accession>
<name>A0ABS6FHQ9_9FIRM</name>
<dbReference type="Proteomes" id="UP000783742">
    <property type="component" value="Unassembled WGS sequence"/>
</dbReference>